<reference evidence="3" key="1">
    <citation type="journal article" date="2019" name="Int. J. Syst. Evol. Microbiol.">
        <title>The Global Catalogue of Microorganisms (GCM) 10K type strain sequencing project: providing services to taxonomists for standard genome sequencing and annotation.</title>
        <authorList>
            <consortium name="The Broad Institute Genomics Platform"/>
            <consortium name="The Broad Institute Genome Sequencing Center for Infectious Disease"/>
            <person name="Wu L."/>
            <person name="Ma J."/>
        </authorList>
    </citation>
    <scope>NUCLEOTIDE SEQUENCE [LARGE SCALE GENOMIC DNA]</scope>
    <source>
        <strain evidence="3">IBRC 10765</strain>
    </source>
</reference>
<organism evidence="2 3">
    <name type="scientific">Saccharospirillum mangrovi</name>
    <dbReference type="NCBI Taxonomy" id="2161747"/>
    <lineage>
        <taxon>Bacteria</taxon>
        <taxon>Pseudomonadati</taxon>
        <taxon>Pseudomonadota</taxon>
        <taxon>Gammaproteobacteria</taxon>
        <taxon>Oceanospirillales</taxon>
        <taxon>Saccharospirillaceae</taxon>
        <taxon>Saccharospirillum</taxon>
    </lineage>
</organism>
<keyword evidence="1" id="KW-0472">Membrane</keyword>
<gene>
    <name evidence="2" type="ORF">ACFOOG_05660</name>
</gene>
<evidence type="ECO:0000313" key="3">
    <source>
        <dbReference type="Proteomes" id="UP001595617"/>
    </source>
</evidence>
<protein>
    <submittedName>
        <fullName evidence="2">Uncharacterized protein</fullName>
    </submittedName>
</protein>
<feature type="transmembrane region" description="Helical" evidence="1">
    <location>
        <begin position="35"/>
        <end position="55"/>
    </location>
</feature>
<name>A0ABV7ZWK5_9GAMM</name>
<accession>A0ABV7ZWK5</accession>
<evidence type="ECO:0000313" key="2">
    <source>
        <dbReference type="EMBL" id="MFC3852319.1"/>
    </source>
</evidence>
<dbReference type="EMBL" id="JBHRYR010000002">
    <property type="protein sequence ID" value="MFC3852319.1"/>
    <property type="molecule type" value="Genomic_DNA"/>
</dbReference>
<evidence type="ECO:0000256" key="1">
    <source>
        <dbReference type="SAM" id="Phobius"/>
    </source>
</evidence>
<feature type="transmembrane region" description="Helical" evidence="1">
    <location>
        <begin position="76"/>
        <end position="96"/>
    </location>
</feature>
<dbReference type="RefSeq" id="WP_380694337.1">
    <property type="nucleotide sequence ID" value="NZ_JBHRYR010000002.1"/>
</dbReference>
<proteinExistence type="predicted"/>
<sequence>MDIRTWTIKERCVAAFWLVCAVVLATEISRKAAVTEISTSLQSLGLLAFFVSWALSPKFFLQPLSESMKGPIQKPLMFGWVTFATFQVASLVARYLV</sequence>
<keyword evidence="1" id="KW-0812">Transmembrane</keyword>
<keyword evidence="1" id="KW-1133">Transmembrane helix</keyword>
<keyword evidence="3" id="KW-1185">Reference proteome</keyword>
<dbReference type="Proteomes" id="UP001595617">
    <property type="component" value="Unassembled WGS sequence"/>
</dbReference>
<comment type="caution">
    <text evidence="2">The sequence shown here is derived from an EMBL/GenBank/DDBJ whole genome shotgun (WGS) entry which is preliminary data.</text>
</comment>